<feature type="transmembrane region" description="Helical" evidence="1">
    <location>
        <begin position="424"/>
        <end position="448"/>
    </location>
</feature>
<feature type="transmembrane region" description="Helical" evidence="1">
    <location>
        <begin position="207"/>
        <end position="229"/>
    </location>
</feature>
<evidence type="ECO:0000313" key="2">
    <source>
        <dbReference type="EMBL" id="CRZ33763.1"/>
    </source>
</evidence>
<feature type="transmembrane region" description="Helical" evidence="1">
    <location>
        <begin position="511"/>
        <end position="529"/>
    </location>
</feature>
<dbReference type="AlphaFoldDB" id="A0A0H5STX0"/>
<protein>
    <submittedName>
        <fullName evidence="2">Putative membrane protein</fullName>
    </submittedName>
</protein>
<name>A0A0H5STX0_HERHM</name>
<keyword evidence="1" id="KW-0812">Transmembrane</keyword>
<feature type="transmembrane region" description="Helical" evidence="1">
    <location>
        <begin position="480"/>
        <end position="499"/>
    </location>
</feature>
<feature type="transmembrane region" description="Helical" evidence="1">
    <location>
        <begin position="78"/>
        <end position="96"/>
    </location>
</feature>
<feature type="transmembrane region" description="Helical" evidence="1">
    <location>
        <begin position="116"/>
        <end position="137"/>
    </location>
</feature>
<dbReference type="RefSeq" id="WP_103201919.1">
    <property type="nucleotide sequence ID" value="NZ_CVTD020000008.1"/>
</dbReference>
<reference evidence="2 3" key="1">
    <citation type="submission" date="2015-06" db="EMBL/GenBank/DDBJ databases">
        <authorList>
            <person name="Wibberg Daniel"/>
        </authorList>
    </citation>
    <scope>NUCLEOTIDE SEQUENCE [LARGE SCALE GENOMIC DNA]</scope>
    <source>
        <strain evidence="2 3">T3/55T</strain>
    </source>
</reference>
<dbReference type="Proteomes" id="UP000236497">
    <property type="component" value="Unassembled WGS sequence"/>
</dbReference>
<proteinExistence type="predicted"/>
<keyword evidence="1" id="KW-1133">Transmembrane helix</keyword>
<gene>
    <name evidence="2" type="ORF">HHT355_0558</name>
</gene>
<dbReference type="EMBL" id="CVTD020000008">
    <property type="protein sequence ID" value="CRZ33763.1"/>
    <property type="molecule type" value="Genomic_DNA"/>
</dbReference>
<organism evidence="2 3">
    <name type="scientific">Herbinix hemicellulosilytica</name>
    <dbReference type="NCBI Taxonomy" id="1564487"/>
    <lineage>
        <taxon>Bacteria</taxon>
        <taxon>Bacillati</taxon>
        <taxon>Bacillota</taxon>
        <taxon>Clostridia</taxon>
        <taxon>Lachnospirales</taxon>
        <taxon>Lachnospiraceae</taxon>
        <taxon>Herbinix</taxon>
    </lineage>
</organism>
<dbReference type="OrthoDB" id="8617320at2"/>
<feature type="transmembrane region" description="Helical" evidence="1">
    <location>
        <begin position="299"/>
        <end position="318"/>
    </location>
</feature>
<feature type="transmembrane region" description="Helical" evidence="1">
    <location>
        <begin position="43"/>
        <end position="66"/>
    </location>
</feature>
<feature type="transmembrane region" description="Helical" evidence="1">
    <location>
        <begin position="385"/>
        <end position="404"/>
    </location>
</feature>
<feature type="transmembrane region" description="Helical" evidence="1">
    <location>
        <begin position="455"/>
        <end position="474"/>
    </location>
</feature>
<evidence type="ECO:0000313" key="3">
    <source>
        <dbReference type="Proteomes" id="UP000236497"/>
    </source>
</evidence>
<feature type="transmembrane region" description="Helical" evidence="1">
    <location>
        <begin position="352"/>
        <end position="378"/>
    </location>
</feature>
<accession>A0A0H5STX0</accession>
<sequence length="677" mass="77336">MLGLLYLILCLGVGWGICSYAFPDLASYAESTYDNKNLSLSPYILLLPAWFITGVLATTWSVYIVASFASKAESPITVANAIILPAALCFFSLAYYDKKIRKQEEKKGSFLCKNFKIQIGEFVLFGFVFILAFILMWSTFYAKGGKLNIGVTVFSDFSPHIGMIRSFSYGNNFPTSYSHYAGEDIKYHFMFQFLAGNLEFLGMRIDYAFNIPSMISFICAFMLLYVLALKITGRISAGVLACLFFAFRSSKALFIFLSKIPEDKSILKALWENTEFIGDTTHEDWGLWNLNVYCNQRHLAFGLSAMFFVLILFLPRLYDMYNDGNRLTIKRIFLSKEAWEIKDARYPAALGILLGSLSFFHGSVVIGCLLVLFVTAIFSKRRLEFLITAVITVLLSVLQTKYFISGPAVAPKLLFGFISEKRTLFGVLSYIDRLLGVLPFVIFAAFLFAKWVERYIILAFLAPFVFAFTVSLTVDVTVNHKYIMMSCILVGIFAAHIIVKMFDKKENTWRIAAGLLIFLLTITGIYDFITVIRKNSNMDKIILNMDDPLTEFVRRSSNSKDIFLTDPYTINQLVFGGAMLFQGHQYYAWSAGYDTDYRDIMVKRMYEAKTPAELDMLVEENNIRFIVVEYANRISEKYDLNEDNIRRTYECVYEAGDGEWKYSVFDTEKKIFDKAVN</sequence>
<evidence type="ECO:0000256" key="1">
    <source>
        <dbReference type="SAM" id="Phobius"/>
    </source>
</evidence>
<keyword evidence="3" id="KW-1185">Reference proteome</keyword>
<keyword evidence="1" id="KW-0472">Membrane</keyword>